<name>A0A367KS85_RHIST</name>
<keyword evidence="1" id="KW-0812">Transmembrane</keyword>
<accession>A0A367KS85</accession>
<keyword evidence="3" id="KW-1185">Reference proteome</keyword>
<keyword evidence="1" id="KW-1133">Transmembrane helix</keyword>
<feature type="transmembrane region" description="Helical" evidence="1">
    <location>
        <begin position="90"/>
        <end position="113"/>
    </location>
</feature>
<reference evidence="2 3" key="1">
    <citation type="journal article" date="2018" name="G3 (Bethesda)">
        <title>Phylogenetic and Phylogenomic Definition of Rhizopus Species.</title>
        <authorList>
            <person name="Gryganskyi A.P."/>
            <person name="Golan J."/>
            <person name="Dolatabadi S."/>
            <person name="Mondo S."/>
            <person name="Robb S."/>
            <person name="Idnurm A."/>
            <person name="Muszewska A."/>
            <person name="Steczkiewicz K."/>
            <person name="Masonjones S."/>
            <person name="Liao H.L."/>
            <person name="Gajdeczka M.T."/>
            <person name="Anike F."/>
            <person name="Vuek A."/>
            <person name="Anishchenko I.M."/>
            <person name="Voigt K."/>
            <person name="de Hoog G.S."/>
            <person name="Smith M.E."/>
            <person name="Heitman J."/>
            <person name="Vilgalys R."/>
            <person name="Stajich J.E."/>
        </authorList>
    </citation>
    <scope>NUCLEOTIDE SEQUENCE [LARGE SCALE GENOMIC DNA]</scope>
    <source>
        <strain evidence="2 3">LSU 92-RS-03</strain>
    </source>
</reference>
<keyword evidence="1" id="KW-0472">Membrane</keyword>
<comment type="caution">
    <text evidence="2">The sequence shown here is derived from an EMBL/GenBank/DDBJ whole genome shotgun (WGS) entry which is preliminary data.</text>
</comment>
<evidence type="ECO:0000313" key="2">
    <source>
        <dbReference type="EMBL" id="RCI05068.1"/>
    </source>
</evidence>
<evidence type="ECO:0000313" key="3">
    <source>
        <dbReference type="Proteomes" id="UP000253551"/>
    </source>
</evidence>
<evidence type="ECO:0000256" key="1">
    <source>
        <dbReference type="SAM" id="Phobius"/>
    </source>
</evidence>
<proteinExistence type="predicted"/>
<organism evidence="2 3">
    <name type="scientific">Rhizopus stolonifer</name>
    <name type="common">Rhizopus nigricans</name>
    <dbReference type="NCBI Taxonomy" id="4846"/>
    <lineage>
        <taxon>Eukaryota</taxon>
        <taxon>Fungi</taxon>
        <taxon>Fungi incertae sedis</taxon>
        <taxon>Mucoromycota</taxon>
        <taxon>Mucoromycotina</taxon>
        <taxon>Mucoromycetes</taxon>
        <taxon>Mucorales</taxon>
        <taxon>Mucorineae</taxon>
        <taxon>Rhizopodaceae</taxon>
        <taxon>Rhizopus</taxon>
    </lineage>
</organism>
<dbReference type="AlphaFoldDB" id="A0A367KS85"/>
<dbReference type="EMBL" id="PJQM01000491">
    <property type="protein sequence ID" value="RCI05068.1"/>
    <property type="molecule type" value="Genomic_DNA"/>
</dbReference>
<protein>
    <submittedName>
        <fullName evidence="2">Uncharacterized protein</fullName>
    </submittedName>
</protein>
<dbReference type="OrthoDB" id="2281274at2759"/>
<sequence>MNEKRTSSPPPKYEHIIKTSPPPPSYIQSTVRLQYKNQPYITDLDQLAFRSQYLEFRPTDTMSDIAQWPLRQRLVFYLKTWATTAYDGRLIFFAFFVVGSLVTMGLVVSFIALPSLIKH</sequence>
<dbReference type="Proteomes" id="UP000253551">
    <property type="component" value="Unassembled WGS sequence"/>
</dbReference>
<gene>
    <name evidence="2" type="ORF">CU098_011077</name>
</gene>